<dbReference type="OrthoDB" id="74183at2759"/>
<dbReference type="InterPro" id="IPR030700">
    <property type="entry name" value="N-end_Aminoacyl_Trfase"/>
</dbReference>
<comment type="function">
    <text evidence="5">Involved in the post-translational conjugation of arginine to the N-terminal aspartate or glutamate of a protein. This arginylation is required for degradation of the protein via the ubiquitin pathway.</text>
</comment>
<dbReference type="Pfam" id="PF04377">
    <property type="entry name" value="ATE_C"/>
    <property type="match status" value="1"/>
</dbReference>
<evidence type="ECO:0000256" key="2">
    <source>
        <dbReference type="ARBA" id="ARBA00022679"/>
    </source>
</evidence>
<evidence type="ECO:0000256" key="6">
    <source>
        <dbReference type="SAM" id="MobiDB-lite"/>
    </source>
</evidence>
<dbReference type="InterPro" id="IPR016181">
    <property type="entry name" value="Acyl_CoA_acyltransferase"/>
</dbReference>
<evidence type="ECO:0000259" key="7">
    <source>
        <dbReference type="Pfam" id="PF04376"/>
    </source>
</evidence>
<evidence type="ECO:0000259" key="8">
    <source>
        <dbReference type="Pfam" id="PF04377"/>
    </source>
</evidence>
<keyword evidence="3 5" id="KW-0833">Ubl conjugation pathway</keyword>
<feature type="region of interest" description="Disordered" evidence="6">
    <location>
        <begin position="101"/>
        <end position="120"/>
    </location>
</feature>
<feature type="region of interest" description="Disordered" evidence="6">
    <location>
        <begin position="149"/>
        <end position="176"/>
    </location>
</feature>
<evidence type="ECO:0000313" key="10">
    <source>
        <dbReference type="Proteomes" id="UP000502823"/>
    </source>
</evidence>
<proteinExistence type="inferred from homology"/>
<keyword evidence="10" id="KW-1185">Reference proteome</keyword>
<dbReference type="PIRSF" id="PIRSF037207">
    <property type="entry name" value="ATE1_euk"/>
    <property type="match status" value="1"/>
</dbReference>
<feature type="domain" description="N-end rule aminoacyl transferase C-terminal" evidence="8">
    <location>
        <begin position="353"/>
        <end position="489"/>
    </location>
</feature>
<accession>A0A6L2Q5I2</accession>
<evidence type="ECO:0000256" key="5">
    <source>
        <dbReference type="PIRNR" id="PIRNR037207"/>
    </source>
</evidence>
<dbReference type="GO" id="GO:0005737">
    <property type="term" value="C:cytoplasm"/>
    <property type="evidence" value="ECO:0007669"/>
    <property type="project" value="TreeGrafter"/>
</dbReference>
<keyword evidence="4 5" id="KW-0012">Acyltransferase</keyword>
<evidence type="ECO:0000256" key="3">
    <source>
        <dbReference type="ARBA" id="ARBA00022786"/>
    </source>
</evidence>
<protein>
    <recommendedName>
        <fullName evidence="5">Arginyl-tRNA--protein transferase 1</fullName>
        <shortName evidence="5">Arginyltransferase 1</shortName>
        <shortName evidence="5">R-transferase 1</shortName>
        <ecNumber evidence="5">2.3.2.8</ecNumber>
    </recommendedName>
    <alternativeName>
        <fullName evidence="5">Arginine-tRNA--protein transferase 1</fullName>
    </alternativeName>
</protein>
<evidence type="ECO:0000256" key="4">
    <source>
        <dbReference type="ARBA" id="ARBA00023315"/>
    </source>
</evidence>
<dbReference type="FunCoup" id="A0A6L2Q5I2">
    <property type="interactions" value="1865"/>
</dbReference>
<feature type="region of interest" description="Disordered" evidence="6">
    <location>
        <begin position="252"/>
        <end position="273"/>
    </location>
</feature>
<keyword evidence="2 5" id="KW-0808">Transferase</keyword>
<gene>
    <name evidence="9" type="ORF">Cfor_02350</name>
</gene>
<reference evidence="10" key="1">
    <citation type="submission" date="2020-01" db="EMBL/GenBank/DDBJ databases">
        <title>Draft genome sequence of the Termite Coptotermes fromosanus.</title>
        <authorList>
            <person name="Itakura S."/>
            <person name="Yosikawa Y."/>
            <person name="Umezawa K."/>
        </authorList>
    </citation>
    <scope>NUCLEOTIDE SEQUENCE [LARGE SCALE GENOMIC DNA]</scope>
</reference>
<sequence length="540" mass="61446">MSGRDYSIVEYYAEHEGYRCGYCKATDTNYSHGMWAHNMTVQDYQDLIDRGWRRSGRYCYKPTMHIMCCPMYTIRCAALDYKISKSQKKVLKRLHRFLSQGDTKAGDDSKSAGGSFVASDNPEFSGVMDVPDLHQKALRAEKNFESTKIASVDPSVSERSEQKLGGEGRVQRKEEECCKTENLPGDSVISLAAAAGGAAAGGMRKSCRPGIGPDANRPPCKKAKLIRLERKYQKLLNQGLTQEAADAILNQRKSQQQEGKSLEDLLNEPLPPNPAHRLEIRLIRSSPPSREFEQTKQQAYEVYRKYQMAVHGDPPDKCTDQQYTRFLVNSPLQLVLLKVGSPEFMRSLVDSQVLFAKYQMAIHNETPEECNPRLFYEFLVDSPLEPWHPREGPPQGYGSFHQQYWMNGRLIAVGVIDILPRCVSSVYFYYDPELGHLSLGTYASLRHISLTRSLHGHASALQYYYMGFYIHTCPKMRYKASYNPSFLLCPEVYTWHPVGECKARLDRSKYCRFDDDPSAKDKDGDVVLNECHYAVHKTGK</sequence>
<dbReference type="Proteomes" id="UP000502823">
    <property type="component" value="Unassembled WGS sequence"/>
</dbReference>
<organism evidence="9 10">
    <name type="scientific">Coptotermes formosanus</name>
    <name type="common">Formosan subterranean termite</name>
    <dbReference type="NCBI Taxonomy" id="36987"/>
    <lineage>
        <taxon>Eukaryota</taxon>
        <taxon>Metazoa</taxon>
        <taxon>Ecdysozoa</taxon>
        <taxon>Arthropoda</taxon>
        <taxon>Hexapoda</taxon>
        <taxon>Insecta</taxon>
        <taxon>Pterygota</taxon>
        <taxon>Neoptera</taxon>
        <taxon>Polyneoptera</taxon>
        <taxon>Dictyoptera</taxon>
        <taxon>Blattodea</taxon>
        <taxon>Blattoidea</taxon>
        <taxon>Termitoidae</taxon>
        <taxon>Rhinotermitidae</taxon>
        <taxon>Coptotermes</taxon>
    </lineage>
</organism>
<dbReference type="GO" id="GO:0004057">
    <property type="term" value="F:arginyl-tRNA--protein transferase activity"/>
    <property type="evidence" value="ECO:0007669"/>
    <property type="project" value="UniProtKB-EC"/>
</dbReference>
<comment type="caution">
    <text evidence="9">The sequence shown here is derived from an EMBL/GenBank/DDBJ whole genome shotgun (WGS) entry which is preliminary data.</text>
</comment>
<dbReference type="AlphaFoldDB" id="A0A6L2Q5I2"/>
<evidence type="ECO:0000256" key="1">
    <source>
        <dbReference type="ARBA" id="ARBA00009991"/>
    </source>
</evidence>
<evidence type="ECO:0000313" key="9">
    <source>
        <dbReference type="EMBL" id="GFG38085.1"/>
    </source>
</evidence>
<dbReference type="InterPro" id="IPR007471">
    <property type="entry name" value="N-end_Aminoacyl_Trfase_N"/>
</dbReference>
<dbReference type="InParanoid" id="A0A6L2Q5I2"/>
<comment type="catalytic activity">
    <reaction evidence="5">
        <text>an N-terminal L-alpha-aminoacyl-[protein] + L-arginyl-tRNA(Arg) = an N-terminal L-arginyl-L-aminoacyl-[protein] + tRNA(Arg) + H(+)</text>
        <dbReference type="Rhea" id="RHEA:10208"/>
        <dbReference type="Rhea" id="RHEA-COMP:9658"/>
        <dbReference type="Rhea" id="RHEA-COMP:9673"/>
        <dbReference type="Rhea" id="RHEA-COMP:10636"/>
        <dbReference type="Rhea" id="RHEA-COMP:10638"/>
        <dbReference type="ChEBI" id="CHEBI:15378"/>
        <dbReference type="ChEBI" id="CHEBI:78442"/>
        <dbReference type="ChEBI" id="CHEBI:78513"/>
        <dbReference type="ChEBI" id="CHEBI:78597"/>
        <dbReference type="ChEBI" id="CHEBI:83562"/>
        <dbReference type="EC" id="2.3.2.8"/>
    </reaction>
</comment>
<dbReference type="Pfam" id="PF04376">
    <property type="entry name" value="ATE_N"/>
    <property type="match status" value="1"/>
</dbReference>
<dbReference type="PANTHER" id="PTHR21367:SF1">
    <property type="entry name" value="ARGINYL-TRNA--PROTEIN TRANSFERASE 1"/>
    <property type="match status" value="1"/>
</dbReference>
<dbReference type="InterPro" id="IPR017137">
    <property type="entry name" value="Arg-tRNA-P_Trfase_1_euk"/>
</dbReference>
<feature type="compositionally biased region" description="Basic and acidic residues" evidence="6">
    <location>
        <begin position="156"/>
        <end position="176"/>
    </location>
</feature>
<dbReference type="PANTHER" id="PTHR21367">
    <property type="entry name" value="ARGININE-TRNA-PROTEIN TRANSFERASE 1"/>
    <property type="match status" value="1"/>
</dbReference>
<comment type="similarity">
    <text evidence="1 5">Belongs to the R-transferase family.</text>
</comment>
<dbReference type="EMBL" id="BLKM01012977">
    <property type="protein sequence ID" value="GFG38085.1"/>
    <property type="molecule type" value="Genomic_DNA"/>
</dbReference>
<dbReference type="SUPFAM" id="SSF55729">
    <property type="entry name" value="Acyl-CoA N-acyltransferases (Nat)"/>
    <property type="match status" value="1"/>
</dbReference>
<name>A0A6L2Q5I2_COPFO</name>
<dbReference type="InterPro" id="IPR007472">
    <property type="entry name" value="N-end_Aminoacyl_Trfase_C"/>
</dbReference>
<feature type="domain" description="N-end aminoacyl transferase N-terminal" evidence="7">
    <location>
        <begin position="19"/>
        <end position="89"/>
    </location>
</feature>
<dbReference type="EC" id="2.3.2.8" evidence="5"/>